<comment type="caution">
    <text evidence="6">The sequence shown here is derived from an EMBL/GenBank/DDBJ whole genome shotgun (WGS) entry which is preliminary data.</text>
</comment>
<dbReference type="Proteomes" id="UP001377804">
    <property type="component" value="Unassembled WGS sequence"/>
</dbReference>
<proteinExistence type="inferred from homology"/>
<evidence type="ECO:0000256" key="3">
    <source>
        <dbReference type="ARBA" id="ARBA00022741"/>
    </source>
</evidence>
<evidence type="ECO:0000313" key="6">
    <source>
        <dbReference type="EMBL" id="MEJ6348399.1"/>
    </source>
</evidence>
<evidence type="ECO:0000256" key="4">
    <source>
        <dbReference type="ARBA" id="ARBA00022840"/>
    </source>
</evidence>
<evidence type="ECO:0000313" key="7">
    <source>
        <dbReference type="Proteomes" id="UP001377804"/>
    </source>
</evidence>
<accession>A0ABU8SGA0</accession>
<dbReference type="EMBL" id="JAWMWG010000001">
    <property type="protein sequence ID" value="MEJ6348399.1"/>
    <property type="molecule type" value="Genomic_DNA"/>
</dbReference>
<dbReference type="Pfam" id="PF00005">
    <property type="entry name" value="ABC_tran"/>
    <property type="match status" value="1"/>
</dbReference>
<dbReference type="RefSeq" id="WP_339969533.1">
    <property type="nucleotide sequence ID" value="NZ_JAWMWG010000001.1"/>
</dbReference>
<dbReference type="InterPro" id="IPR050763">
    <property type="entry name" value="ABC_transporter_ATP-binding"/>
</dbReference>
<name>A0ABU8SGA0_9LACO</name>
<dbReference type="PANTHER" id="PTHR42711:SF5">
    <property type="entry name" value="ABC TRANSPORTER ATP-BINDING PROTEIN NATA"/>
    <property type="match status" value="1"/>
</dbReference>
<evidence type="ECO:0000256" key="2">
    <source>
        <dbReference type="ARBA" id="ARBA00022448"/>
    </source>
</evidence>
<dbReference type="InterPro" id="IPR027417">
    <property type="entry name" value="P-loop_NTPase"/>
</dbReference>
<dbReference type="PANTHER" id="PTHR42711">
    <property type="entry name" value="ABC TRANSPORTER ATP-BINDING PROTEIN"/>
    <property type="match status" value="1"/>
</dbReference>
<keyword evidence="2" id="KW-0813">Transport</keyword>
<dbReference type="InterPro" id="IPR017871">
    <property type="entry name" value="ABC_transporter-like_CS"/>
</dbReference>
<keyword evidence="3" id="KW-0547">Nucleotide-binding</keyword>
<dbReference type="Gene3D" id="3.40.50.300">
    <property type="entry name" value="P-loop containing nucleotide triphosphate hydrolases"/>
    <property type="match status" value="1"/>
</dbReference>
<comment type="similarity">
    <text evidence="1">Belongs to the ABC transporter superfamily.</text>
</comment>
<organism evidence="6 7">
    <name type="scientific">Holzapfeliella saturejae</name>
    <dbReference type="NCBI Taxonomy" id="3082953"/>
    <lineage>
        <taxon>Bacteria</taxon>
        <taxon>Bacillati</taxon>
        <taxon>Bacillota</taxon>
        <taxon>Bacilli</taxon>
        <taxon>Lactobacillales</taxon>
        <taxon>Lactobacillaceae</taxon>
        <taxon>Holzapfeliella</taxon>
    </lineage>
</organism>
<dbReference type="SUPFAM" id="SSF52540">
    <property type="entry name" value="P-loop containing nucleoside triphosphate hydrolases"/>
    <property type="match status" value="1"/>
</dbReference>
<evidence type="ECO:0000259" key="5">
    <source>
        <dbReference type="PROSITE" id="PS50893"/>
    </source>
</evidence>
<keyword evidence="7" id="KW-1185">Reference proteome</keyword>
<dbReference type="InterPro" id="IPR003439">
    <property type="entry name" value="ABC_transporter-like_ATP-bd"/>
</dbReference>
<protein>
    <submittedName>
        <fullName evidence="6">ATP-binding cassette domain-containing protein</fullName>
    </submittedName>
</protein>
<gene>
    <name evidence="6" type="ORF">R4Y45_04050</name>
</gene>
<reference evidence="6 7" key="1">
    <citation type="submission" date="2023-10" db="EMBL/GenBank/DDBJ databases">
        <title>Holzapfeliella saturejae sp. nov. isolated from Satureja montana flowers.</title>
        <authorList>
            <person name="Alcantara C."/>
            <person name="Zuniga M."/>
            <person name="Landete J.M."/>
            <person name="Monedero V."/>
        </authorList>
    </citation>
    <scope>NUCLEOTIDE SEQUENCE [LARGE SCALE GENOMIC DNA]</scope>
    <source>
        <strain evidence="6 7">He02</strain>
    </source>
</reference>
<dbReference type="GO" id="GO:0005524">
    <property type="term" value="F:ATP binding"/>
    <property type="evidence" value="ECO:0007669"/>
    <property type="project" value="UniProtKB-KW"/>
</dbReference>
<sequence>MISINDLTISIDNKSILTNINLQWGENTIIGIVGLNGAGKTSIFKSILQLGFFKNKNISYSEGLKIKRDIGYLNESRGLFIKETVDHNLSYFSTLNHLNRDEAVATIDYWLTFFGILDLKNKKIFDLSKGNQQKIQFIASILGHKKYIILDEPFSGVDPVNADIFLKAIKQLHDTGASILYSSHQMEYVEELANRVIMIKSGKIIHNSSLDKLKSHYVVYTGNISNLKDSFIKQNIKIIADKEHIICDAKHSVNQADIARSTPTLSQIFKLVNGDTQNA</sequence>
<keyword evidence="4 6" id="KW-0067">ATP-binding</keyword>
<dbReference type="PROSITE" id="PS50893">
    <property type="entry name" value="ABC_TRANSPORTER_2"/>
    <property type="match status" value="1"/>
</dbReference>
<evidence type="ECO:0000256" key="1">
    <source>
        <dbReference type="ARBA" id="ARBA00005417"/>
    </source>
</evidence>
<feature type="domain" description="ABC transporter" evidence="5">
    <location>
        <begin position="2"/>
        <end position="226"/>
    </location>
</feature>
<dbReference type="PROSITE" id="PS00211">
    <property type="entry name" value="ABC_TRANSPORTER_1"/>
    <property type="match status" value="1"/>
</dbReference>